<comment type="caution">
    <text evidence="2">The sequence shown here is derived from an EMBL/GenBank/DDBJ whole genome shotgun (WGS) entry which is preliminary data.</text>
</comment>
<feature type="domain" description="Reverse transcriptase" evidence="1">
    <location>
        <begin position="16"/>
        <end position="111"/>
    </location>
</feature>
<proteinExistence type="predicted"/>
<dbReference type="InterPro" id="IPR043502">
    <property type="entry name" value="DNA/RNA_pol_sf"/>
</dbReference>
<keyword evidence="3" id="KW-1185">Reference proteome</keyword>
<dbReference type="PANTHER" id="PTHR46890">
    <property type="entry name" value="NON-LTR RETROLELEMENT REVERSE TRANSCRIPTASE-LIKE PROTEIN-RELATED"/>
    <property type="match status" value="1"/>
</dbReference>
<accession>A0AAV0ECJ8</accession>
<reference evidence="2" key="1">
    <citation type="submission" date="2022-07" db="EMBL/GenBank/DDBJ databases">
        <authorList>
            <person name="Macas J."/>
            <person name="Novak P."/>
            <person name="Neumann P."/>
        </authorList>
    </citation>
    <scope>NUCLEOTIDE SEQUENCE</scope>
</reference>
<dbReference type="PANTHER" id="PTHR46890:SF48">
    <property type="entry name" value="RNA-DIRECTED DNA POLYMERASE"/>
    <property type="match status" value="1"/>
</dbReference>
<dbReference type="Proteomes" id="UP001152523">
    <property type="component" value="Unassembled WGS sequence"/>
</dbReference>
<dbReference type="AlphaFoldDB" id="A0AAV0ECJ8"/>
<dbReference type="SUPFAM" id="SSF56672">
    <property type="entry name" value="DNA/RNA polymerases"/>
    <property type="match status" value="1"/>
</dbReference>
<organism evidence="2 3">
    <name type="scientific">Cuscuta epithymum</name>
    <dbReference type="NCBI Taxonomy" id="186058"/>
    <lineage>
        <taxon>Eukaryota</taxon>
        <taxon>Viridiplantae</taxon>
        <taxon>Streptophyta</taxon>
        <taxon>Embryophyta</taxon>
        <taxon>Tracheophyta</taxon>
        <taxon>Spermatophyta</taxon>
        <taxon>Magnoliopsida</taxon>
        <taxon>eudicotyledons</taxon>
        <taxon>Gunneridae</taxon>
        <taxon>Pentapetalae</taxon>
        <taxon>asterids</taxon>
        <taxon>lamiids</taxon>
        <taxon>Solanales</taxon>
        <taxon>Convolvulaceae</taxon>
        <taxon>Cuscuteae</taxon>
        <taxon>Cuscuta</taxon>
        <taxon>Cuscuta subgen. Cuscuta</taxon>
    </lineage>
</organism>
<gene>
    <name evidence="2" type="ORF">CEPIT_LOCUS23707</name>
</gene>
<name>A0AAV0ECJ8_9ASTE</name>
<evidence type="ECO:0000259" key="1">
    <source>
        <dbReference type="Pfam" id="PF00078"/>
    </source>
</evidence>
<dbReference type="EMBL" id="CAMAPF010000921">
    <property type="protein sequence ID" value="CAH9121449.1"/>
    <property type="molecule type" value="Genomic_DNA"/>
</dbReference>
<evidence type="ECO:0000313" key="3">
    <source>
        <dbReference type="Proteomes" id="UP001152523"/>
    </source>
</evidence>
<evidence type="ECO:0000313" key="2">
    <source>
        <dbReference type="EMBL" id="CAH9121449.1"/>
    </source>
</evidence>
<protein>
    <recommendedName>
        <fullName evidence="1">Reverse transcriptase domain-containing protein</fullName>
    </recommendedName>
</protein>
<dbReference type="InterPro" id="IPR000477">
    <property type="entry name" value="RT_dom"/>
</dbReference>
<dbReference type="Pfam" id="PF00078">
    <property type="entry name" value="RVT_1"/>
    <property type="match status" value="1"/>
</dbReference>
<sequence length="136" mass="15596">MFDLIASEVIHYLNRKKKGSIGWCALKLDMAKAYDKMEWAFLRQMMVVMSFDLNFVDLIMLCVSTVRYRVLVNGELTETIIPTRGLRQGDSLSPYLFILCVEGLAFIINRAVSQGHWSQCKNFQKCTGYFSSIFCG</sequence>
<dbReference type="InterPro" id="IPR052343">
    <property type="entry name" value="Retrotransposon-Effector_Assoc"/>
</dbReference>